<keyword evidence="2 6" id="KW-0689">Ribosomal protein</keyword>
<dbReference type="Gene3D" id="1.10.287.3980">
    <property type="match status" value="1"/>
</dbReference>
<dbReference type="PANTHER" id="PTHR14503:SF4">
    <property type="entry name" value="LARGE RIBOSOMAL SUBUNIT PROTEIN BL34M"/>
    <property type="match status" value="1"/>
</dbReference>
<evidence type="ECO:0000256" key="4">
    <source>
        <dbReference type="ARBA" id="ARBA00035274"/>
    </source>
</evidence>
<dbReference type="EMBL" id="PTQR01000030">
    <property type="protein sequence ID" value="TKX25202.1"/>
    <property type="molecule type" value="Genomic_DNA"/>
</dbReference>
<protein>
    <recommendedName>
        <fullName evidence="4">Large ribosomal subunit protein bL34m</fullName>
    </recommendedName>
</protein>
<organism evidence="6 7">
    <name type="scientific">Elsinoe australis</name>
    <dbReference type="NCBI Taxonomy" id="40998"/>
    <lineage>
        <taxon>Eukaryota</taxon>
        <taxon>Fungi</taxon>
        <taxon>Dikarya</taxon>
        <taxon>Ascomycota</taxon>
        <taxon>Pezizomycotina</taxon>
        <taxon>Dothideomycetes</taxon>
        <taxon>Dothideomycetidae</taxon>
        <taxon>Myriangiales</taxon>
        <taxon>Elsinoaceae</taxon>
        <taxon>Elsinoe</taxon>
    </lineage>
</organism>
<name>A0A4V6DXG7_9PEZI</name>
<comment type="caution">
    <text evidence="6">The sequence shown here is derived from an EMBL/GenBank/DDBJ whole genome shotgun (WGS) entry which is preliminary data.</text>
</comment>
<evidence type="ECO:0000256" key="5">
    <source>
        <dbReference type="SAM" id="MobiDB-lite"/>
    </source>
</evidence>
<evidence type="ECO:0000256" key="2">
    <source>
        <dbReference type="ARBA" id="ARBA00022980"/>
    </source>
</evidence>
<gene>
    <name evidence="6" type="ORF">C1H76_2432</name>
</gene>
<dbReference type="HAMAP" id="MF_00391">
    <property type="entry name" value="Ribosomal_bL34"/>
    <property type="match status" value="1"/>
</dbReference>
<dbReference type="GO" id="GO:0003735">
    <property type="term" value="F:structural constituent of ribosome"/>
    <property type="evidence" value="ECO:0007669"/>
    <property type="project" value="InterPro"/>
</dbReference>
<evidence type="ECO:0000256" key="1">
    <source>
        <dbReference type="ARBA" id="ARBA00010111"/>
    </source>
</evidence>
<dbReference type="Proteomes" id="UP000308133">
    <property type="component" value="Unassembled WGS sequence"/>
</dbReference>
<sequence length="138" mass="15200">MLCLRCSRLARPSPLSTLSALRSALPKPTPSPISRPSQSRSLTLLTATRPRLASSQLEISTSPVLSALTTQSQTTSSTLPPQNGPGPLLLVRGAKRDTYDPSHRVRKRRHGFLARLRSRTGKKMINRRRTKGRVSISH</sequence>
<keyword evidence="3" id="KW-0687">Ribonucleoprotein</keyword>
<dbReference type="InterPro" id="IPR000271">
    <property type="entry name" value="Ribosomal_bL34"/>
</dbReference>
<dbReference type="PANTHER" id="PTHR14503">
    <property type="entry name" value="MITOCHONDRIAL RIBOSOMAL PROTEIN 34 FAMILY MEMBER"/>
    <property type="match status" value="1"/>
</dbReference>
<dbReference type="GO" id="GO:0005762">
    <property type="term" value="C:mitochondrial large ribosomal subunit"/>
    <property type="evidence" value="ECO:0007669"/>
    <property type="project" value="TreeGrafter"/>
</dbReference>
<dbReference type="FunFam" id="1.10.287.3980:FF:000001">
    <property type="entry name" value="Mitochondrial ribosomal protein L34"/>
    <property type="match status" value="1"/>
</dbReference>
<evidence type="ECO:0000256" key="3">
    <source>
        <dbReference type="ARBA" id="ARBA00023274"/>
    </source>
</evidence>
<dbReference type="NCBIfam" id="TIGR01030">
    <property type="entry name" value="rpmH_bact"/>
    <property type="match status" value="1"/>
</dbReference>
<dbReference type="Pfam" id="PF00468">
    <property type="entry name" value="Ribosomal_L34"/>
    <property type="match status" value="1"/>
</dbReference>
<reference evidence="6 7" key="1">
    <citation type="submission" date="2018-02" db="EMBL/GenBank/DDBJ databases">
        <title>Draft genome sequences of Elsinoe sp., causing black scab on jojoba.</title>
        <authorList>
            <person name="Stodart B."/>
            <person name="Jeffress S."/>
            <person name="Ash G."/>
            <person name="Arun Chinnappa K."/>
        </authorList>
    </citation>
    <scope>NUCLEOTIDE SEQUENCE [LARGE SCALE GENOMIC DNA]</scope>
    <source>
        <strain evidence="6 7">Hillstone_2</strain>
    </source>
</reference>
<dbReference type="AlphaFoldDB" id="A0A4V6DXG7"/>
<comment type="similarity">
    <text evidence="1">Belongs to the bacterial ribosomal protein bL34 family.</text>
</comment>
<evidence type="ECO:0000313" key="7">
    <source>
        <dbReference type="Proteomes" id="UP000308133"/>
    </source>
</evidence>
<feature type="region of interest" description="Disordered" evidence="5">
    <location>
        <begin position="68"/>
        <end position="89"/>
    </location>
</feature>
<accession>A0A4V6DXG7</accession>
<evidence type="ECO:0000313" key="6">
    <source>
        <dbReference type="EMBL" id="TKX25202.1"/>
    </source>
</evidence>
<dbReference type="GO" id="GO:0006412">
    <property type="term" value="P:translation"/>
    <property type="evidence" value="ECO:0007669"/>
    <property type="project" value="InterPro"/>
</dbReference>
<proteinExistence type="inferred from homology"/>